<dbReference type="EMBL" id="OU015430">
    <property type="protein sequence ID" value="CAG4970961.1"/>
    <property type="molecule type" value="Genomic_DNA"/>
</dbReference>
<feature type="compositionally biased region" description="Low complexity" evidence="1">
    <location>
        <begin position="84"/>
        <end position="93"/>
    </location>
</feature>
<feature type="compositionally biased region" description="Pro residues" evidence="1">
    <location>
        <begin position="110"/>
        <end position="126"/>
    </location>
</feature>
<evidence type="ECO:0000256" key="1">
    <source>
        <dbReference type="SAM" id="MobiDB-lite"/>
    </source>
</evidence>
<evidence type="ECO:0000313" key="2">
    <source>
        <dbReference type="EMBL" id="CAG4970961.1"/>
    </source>
</evidence>
<proteinExistence type="predicted"/>
<reference evidence="2 3" key="1">
    <citation type="submission" date="2021-04" db="EMBL/GenBank/DDBJ databases">
        <authorList>
            <person name="Rodrigo-Torres L."/>
            <person name="Arahal R. D."/>
            <person name="Lucena T."/>
        </authorList>
    </citation>
    <scope>NUCLEOTIDE SEQUENCE [LARGE SCALE GENOMIC DNA]</scope>
    <source>
        <strain evidence="2 3">CECT 30171</strain>
    </source>
</reference>
<organism evidence="2 3">
    <name type="scientific">Novilysobacter luteus</name>
    <dbReference type="NCBI Taxonomy" id="2822368"/>
    <lineage>
        <taxon>Bacteria</taxon>
        <taxon>Pseudomonadati</taxon>
        <taxon>Pseudomonadota</taxon>
        <taxon>Gammaproteobacteria</taxon>
        <taxon>Lysobacterales</taxon>
        <taxon>Lysobacteraceae</taxon>
        <taxon>Novilysobacter</taxon>
    </lineage>
</organism>
<evidence type="ECO:0008006" key="4">
    <source>
        <dbReference type="Google" id="ProtNLM"/>
    </source>
</evidence>
<feature type="compositionally biased region" description="Low complexity" evidence="1">
    <location>
        <begin position="100"/>
        <end position="109"/>
    </location>
</feature>
<sequence>MRGLSLLLMAVIAVASGCGGDDADADRALAGTDSGEALPAPERTGGSVTGMPDAGDPNRTLPPPEAPTTLPPGTTVDSDGNLLPPFDALAGADPAPPDGVEPGAAGPDPAISPTPVPDDAPAPTPAGPGAAEAVAVVKAYYDSISAGSYGSAYTLWSGNGSASGQSPQQFANSFAGVSGMSVEILTPGRIDAAAGSRYIEVPVAVRTTRADGSVHRYAGAYTLRRAVVDGASAEQQAWRIASADIREVQP</sequence>
<dbReference type="PROSITE" id="PS51257">
    <property type="entry name" value="PROKAR_LIPOPROTEIN"/>
    <property type="match status" value="1"/>
</dbReference>
<feature type="compositionally biased region" description="Pro residues" evidence="1">
    <location>
        <begin position="60"/>
        <end position="70"/>
    </location>
</feature>
<dbReference type="RefSeq" id="WP_215219809.1">
    <property type="nucleotide sequence ID" value="NZ_OU015430.1"/>
</dbReference>
<name>A0ABN7R248_9GAMM</name>
<protein>
    <recommendedName>
        <fullName evidence="4">Lipoprotein</fullName>
    </recommendedName>
</protein>
<feature type="region of interest" description="Disordered" evidence="1">
    <location>
        <begin position="17"/>
        <end position="129"/>
    </location>
</feature>
<evidence type="ECO:0000313" key="3">
    <source>
        <dbReference type="Proteomes" id="UP000680116"/>
    </source>
</evidence>
<accession>A0ABN7R248</accession>
<dbReference type="Proteomes" id="UP000680116">
    <property type="component" value="Chromosome"/>
</dbReference>
<keyword evidence="3" id="KW-1185">Reference proteome</keyword>
<gene>
    <name evidence="2" type="ORF">LYB30171_00850</name>
</gene>